<gene>
    <name evidence="11" type="ORF">Dsin_002595</name>
</gene>
<dbReference type="SUPFAM" id="SSF51197">
    <property type="entry name" value="Clavaminate synthase-like"/>
    <property type="match status" value="1"/>
</dbReference>
<keyword evidence="5" id="KW-0223">Dioxygenase</keyword>
<dbReference type="Proteomes" id="UP001281410">
    <property type="component" value="Unassembled WGS sequence"/>
</dbReference>
<dbReference type="Pfam" id="PF03171">
    <property type="entry name" value="2OG-FeII_Oxy"/>
    <property type="match status" value="1"/>
</dbReference>
<dbReference type="PROSITE" id="PS51471">
    <property type="entry name" value="FE2OG_OXY"/>
    <property type="match status" value="1"/>
</dbReference>
<comment type="similarity">
    <text evidence="2 9">Belongs to the iron/ascorbate-dependent oxidoreductase family.</text>
</comment>
<dbReference type="GO" id="GO:0031418">
    <property type="term" value="F:L-ascorbic acid binding"/>
    <property type="evidence" value="ECO:0007669"/>
    <property type="project" value="UniProtKB-KW"/>
</dbReference>
<evidence type="ECO:0000313" key="11">
    <source>
        <dbReference type="EMBL" id="KAK3230714.1"/>
    </source>
</evidence>
<comment type="caution">
    <text evidence="11">The sequence shown here is derived from an EMBL/GenBank/DDBJ whole genome shotgun (WGS) entry which is preliminary data.</text>
</comment>
<dbReference type="GO" id="GO:0051213">
    <property type="term" value="F:dioxygenase activity"/>
    <property type="evidence" value="ECO:0007669"/>
    <property type="project" value="UniProtKB-KW"/>
</dbReference>
<organism evidence="11 12">
    <name type="scientific">Dipteronia sinensis</name>
    <dbReference type="NCBI Taxonomy" id="43782"/>
    <lineage>
        <taxon>Eukaryota</taxon>
        <taxon>Viridiplantae</taxon>
        <taxon>Streptophyta</taxon>
        <taxon>Embryophyta</taxon>
        <taxon>Tracheophyta</taxon>
        <taxon>Spermatophyta</taxon>
        <taxon>Magnoliopsida</taxon>
        <taxon>eudicotyledons</taxon>
        <taxon>Gunneridae</taxon>
        <taxon>Pentapetalae</taxon>
        <taxon>rosids</taxon>
        <taxon>malvids</taxon>
        <taxon>Sapindales</taxon>
        <taxon>Sapindaceae</taxon>
        <taxon>Hippocastanoideae</taxon>
        <taxon>Acereae</taxon>
        <taxon>Dipteronia</taxon>
    </lineage>
</organism>
<evidence type="ECO:0000256" key="3">
    <source>
        <dbReference type="ARBA" id="ARBA00022723"/>
    </source>
</evidence>
<sequence>MMERSVQGIALKYKEKIPEEFIRSKDEQPGITTVEGAVLEVPVIDLRNPDEEKILESIVDASQKWGMFQVVNHEIPSEVISKLQQVGREFFELPEEEKEKEVYVKPVEVDHAGTLSLEGYGTKLQREVQGKKGWVDHLFHKIWPPSAVNYHFWPKNPSYREANEEYAKWVQGVGDKLLKWLSLGLGIEEEELKKALGGENLVYLTKINYYPPCPQPEVALGVVAHTDMNSITILVPNDVQGLQAYRDGLWYDVKYIPNALVIHIGDQMEILSNGRYKSVLHRTRVNKDKTRMSWPVFLEPPADLQVGPHPKLVNENNPAKYRTKKYSDYVYCKLNKIPQ</sequence>
<evidence type="ECO:0000256" key="7">
    <source>
        <dbReference type="ARBA" id="ARBA00023004"/>
    </source>
</evidence>
<evidence type="ECO:0000313" key="12">
    <source>
        <dbReference type="Proteomes" id="UP001281410"/>
    </source>
</evidence>
<dbReference type="AlphaFoldDB" id="A0AAE0B7F0"/>
<name>A0AAE0B7F0_9ROSI</name>
<dbReference type="InterPro" id="IPR005123">
    <property type="entry name" value="Oxoglu/Fe-dep_dioxygenase_dom"/>
</dbReference>
<keyword evidence="8" id="KW-0284">Flavonoid biosynthesis</keyword>
<keyword evidence="6 9" id="KW-0560">Oxidoreductase</keyword>
<dbReference type="Gene3D" id="2.60.120.330">
    <property type="entry name" value="B-lactam Antibiotic, Isopenicillin N Synthase, Chain"/>
    <property type="match status" value="1"/>
</dbReference>
<keyword evidence="12" id="KW-1185">Reference proteome</keyword>
<comment type="cofactor">
    <cofactor evidence="1">
        <name>L-ascorbate</name>
        <dbReference type="ChEBI" id="CHEBI:38290"/>
    </cofactor>
</comment>
<evidence type="ECO:0000256" key="5">
    <source>
        <dbReference type="ARBA" id="ARBA00022964"/>
    </source>
</evidence>
<dbReference type="InterPro" id="IPR044861">
    <property type="entry name" value="IPNS-like_FE2OG_OXY"/>
</dbReference>
<keyword evidence="4" id="KW-0847">Vitamin C</keyword>
<dbReference type="GO" id="GO:0046872">
    <property type="term" value="F:metal ion binding"/>
    <property type="evidence" value="ECO:0007669"/>
    <property type="project" value="UniProtKB-KW"/>
</dbReference>
<dbReference type="Pfam" id="PF14226">
    <property type="entry name" value="DIOX_N"/>
    <property type="match status" value="1"/>
</dbReference>
<dbReference type="EMBL" id="JANJYJ010000001">
    <property type="protein sequence ID" value="KAK3230714.1"/>
    <property type="molecule type" value="Genomic_DNA"/>
</dbReference>
<proteinExistence type="inferred from homology"/>
<dbReference type="GO" id="GO:0046148">
    <property type="term" value="P:pigment biosynthetic process"/>
    <property type="evidence" value="ECO:0007669"/>
    <property type="project" value="UniProtKB-ARBA"/>
</dbReference>
<dbReference type="InterPro" id="IPR027443">
    <property type="entry name" value="IPNS-like_sf"/>
</dbReference>
<keyword evidence="3 9" id="KW-0479">Metal-binding</keyword>
<evidence type="ECO:0000256" key="4">
    <source>
        <dbReference type="ARBA" id="ARBA00022896"/>
    </source>
</evidence>
<evidence type="ECO:0000256" key="8">
    <source>
        <dbReference type="ARBA" id="ARBA00023241"/>
    </source>
</evidence>
<evidence type="ECO:0000256" key="1">
    <source>
        <dbReference type="ARBA" id="ARBA00001961"/>
    </source>
</evidence>
<evidence type="ECO:0000256" key="9">
    <source>
        <dbReference type="RuleBase" id="RU003682"/>
    </source>
</evidence>
<keyword evidence="7 9" id="KW-0408">Iron</keyword>
<reference evidence="11" key="1">
    <citation type="journal article" date="2023" name="Plant J.">
        <title>Genome sequences and population genomics provide insights into the demographic history, inbreeding, and mutation load of two 'living fossil' tree species of Dipteronia.</title>
        <authorList>
            <person name="Feng Y."/>
            <person name="Comes H.P."/>
            <person name="Chen J."/>
            <person name="Zhu S."/>
            <person name="Lu R."/>
            <person name="Zhang X."/>
            <person name="Li P."/>
            <person name="Qiu J."/>
            <person name="Olsen K.M."/>
            <person name="Qiu Y."/>
        </authorList>
    </citation>
    <scope>NUCLEOTIDE SEQUENCE</scope>
    <source>
        <strain evidence="11">NBL</strain>
    </source>
</reference>
<protein>
    <recommendedName>
        <fullName evidence="10">Fe2OG dioxygenase domain-containing protein</fullName>
    </recommendedName>
</protein>
<evidence type="ECO:0000256" key="2">
    <source>
        <dbReference type="ARBA" id="ARBA00008056"/>
    </source>
</evidence>
<dbReference type="GO" id="GO:0009813">
    <property type="term" value="P:flavonoid biosynthetic process"/>
    <property type="evidence" value="ECO:0007669"/>
    <property type="project" value="UniProtKB-KW"/>
</dbReference>
<feature type="domain" description="Fe2OG dioxygenase" evidence="10">
    <location>
        <begin position="200"/>
        <end position="300"/>
    </location>
</feature>
<accession>A0AAE0B7F0</accession>
<evidence type="ECO:0000256" key="6">
    <source>
        <dbReference type="ARBA" id="ARBA00023002"/>
    </source>
</evidence>
<evidence type="ECO:0000259" key="10">
    <source>
        <dbReference type="PROSITE" id="PS51471"/>
    </source>
</evidence>
<dbReference type="PANTHER" id="PTHR47991">
    <property type="entry name" value="OXOGLUTARATE/IRON-DEPENDENT DIOXYGENASE"/>
    <property type="match status" value="1"/>
</dbReference>
<dbReference type="PRINTS" id="PR00682">
    <property type="entry name" value="IPNSYNTHASE"/>
</dbReference>
<dbReference type="InterPro" id="IPR050295">
    <property type="entry name" value="Plant_2OG-oxidoreductases"/>
</dbReference>
<dbReference type="InterPro" id="IPR026992">
    <property type="entry name" value="DIOX_N"/>
</dbReference>
<dbReference type="FunFam" id="2.60.120.330:FF:000009">
    <property type="entry name" value="Flavonol synthase"/>
    <property type="match status" value="1"/>
</dbReference>